<protein>
    <recommendedName>
        <fullName evidence="2">Glutaredoxin domain-containing protein</fullName>
    </recommendedName>
</protein>
<gene>
    <name evidence="3" type="ORF">Y10_08790</name>
</gene>
<accession>A0ABQ5MGH1</accession>
<dbReference type="PROSITE" id="PS51354">
    <property type="entry name" value="GLUTAREDOXIN_2"/>
    <property type="match status" value="1"/>
</dbReference>
<dbReference type="InterPro" id="IPR036249">
    <property type="entry name" value="Thioredoxin-like_sf"/>
</dbReference>
<evidence type="ECO:0000259" key="2">
    <source>
        <dbReference type="Pfam" id="PF00462"/>
    </source>
</evidence>
<dbReference type="Gene3D" id="3.40.30.10">
    <property type="entry name" value="Glutaredoxin"/>
    <property type="match status" value="1"/>
</dbReference>
<dbReference type="EMBL" id="BRVO01000001">
    <property type="protein sequence ID" value="GLB48511.1"/>
    <property type="molecule type" value="Genomic_DNA"/>
</dbReference>
<dbReference type="CDD" id="cd02976">
    <property type="entry name" value="NrdH"/>
    <property type="match status" value="1"/>
</dbReference>
<dbReference type="Pfam" id="PF00462">
    <property type="entry name" value="Glutaredoxin"/>
    <property type="match status" value="1"/>
</dbReference>
<proteinExistence type="predicted"/>
<dbReference type="InterPro" id="IPR002109">
    <property type="entry name" value="Glutaredoxin"/>
</dbReference>
<evidence type="ECO:0000313" key="4">
    <source>
        <dbReference type="Proteomes" id="UP001143543"/>
    </source>
</evidence>
<keyword evidence="1" id="KW-0732">Signal</keyword>
<organism evidence="3 4">
    <name type="scientific">Neptunitalea lumnitzerae</name>
    <dbReference type="NCBI Taxonomy" id="2965509"/>
    <lineage>
        <taxon>Bacteria</taxon>
        <taxon>Pseudomonadati</taxon>
        <taxon>Bacteroidota</taxon>
        <taxon>Flavobacteriia</taxon>
        <taxon>Flavobacteriales</taxon>
        <taxon>Flavobacteriaceae</taxon>
        <taxon>Neptunitalea</taxon>
    </lineage>
</organism>
<feature type="chain" id="PRO_5045512491" description="Glutaredoxin domain-containing protein" evidence="1">
    <location>
        <begin position="23"/>
        <end position="114"/>
    </location>
</feature>
<evidence type="ECO:0000256" key="1">
    <source>
        <dbReference type="SAM" id="SignalP"/>
    </source>
</evidence>
<keyword evidence="4" id="KW-1185">Reference proteome</keyword>
<feature type="signal peptide" evidence="1">
    <location>
        <begin position="1"/>
        <end position="22"/>
    </location>
</feature>
<dbReference type="Proteomes" id="UP001143543">
    <property type="component" value="Unassembled WGS sequence"/>
</dbReference>
<comment type="caution">
    <text evidence="3">The sequence shown here is derived from an EMBL/GenBank/DDBJ whole genome shotgun (WGS) entry which is preliminary data.</text>
</comment>
<sequence>MKALYKLIGIVCVFFCLQTGMAQTVDATKNTQPIIVYGSNNCHYCTDTKDYLERHQIAYIFYDVDTDTEALQTMLKKLKQAGISLSNVAIPVIDKNGAIFMNTGEFEVFLEKLK</sequence>
<name>A0ABQ5MGH1_9FLAO</name>
<evidence type="ECO:0000313" key="3">
    <source>
        <dbReference type="EMBL" id="GLB48511.1"/>
    </source>
</evidence>
<feature type="domain" description="Glutaredoxin" evidence="2">
    <location>
        <begin position="34"/>
        <end position="82"/>
    </location>
</feature>
<dbReference type="SUPFAM" id="SSF52833">
    <property type="entry name" value="Thioredoxin-like"/>
    <property type="match status" value="1"/>
</dbReference>
<dbReference type="RefSeq" id="WP_281764147.1">
    <property type="nucleotide sequence ID" value="NZ_BRVO01000001.1"/>
</dbReference>
<reference evidence="3" key="1">
    <citation type="submission" date="2022-07" db="EMBL/GenBank/DDBJ databases">
        <title>Taxonomy of Novel Oxalotrophic and Methylotrophic Bacteria.</title>
        <authorList>
            <person name="Sahin N."/>
            <person name="Tani A."/>
        </authorList>
    </citation>
    <scope>NUCLEOTIDE SEQUENCE</scope>
    <source>
        <strain evidence="3">Y10</strain>
    </source>
</reference>